<protein>
    <submittedName>
        <fullName evidence="1">Uncharacterized protein</fullName>
    </submittedName>
</protein>
<dbReference type="AlphaFoldDB" id="J3MH14"/>
<sequence length="112" mass="11973">MRGESREPGGGKSLGVPHRLVGRKAAAGMEAVCGEEAAGPRVFAGVDDAKRKMPWRGRGDLSDPNPTDTWHRVAASGSAHARARARFAVFVVPPNSDRPTHHIIEACIEAHM</sequence>
<organism evidence="1">
    <name type="scientific">Oryza brachyantha</name>
    <name type="common">malo sina</name>
    <dbReference type="NCBI Taxonomy" id="4533"/>
    <lineage>
        <taxon>Eukaryota</taxon>
        <taxon>Viridiplantae</taxon>
        <taxon>Streptophyta</taxon>
        <taxon>Embryophyta</taxon>
        <taxon>Tracheophyta</taxon>
        <taxon>Spermatophyta</taxon>
        <taxon>Magnoliopsida</taxon>
        <taxon>Liliopsida</taxon>
        <taxon>Poales</taxon>
        <taxon>Poaceae</taxon>
        <taxon>BOP clade</taxon>
        <taxon>Oryzoideae</taxon>
        <taxon>Oryzeae</taxon>
        <taxon>Oryzinae</taxon>
        <taxon>Oryza</taxon>
    </lineage>
</organism>
<accession>J3MH14</accession>
<keyword evidence="2" id="KW-1185">Reference proteome</keyword>
<reference evidence="1" key="2">
    <citation type="submission" date="2013-04" db="UniProtKB">
        <authorList>
            <consortium name="EnsemblPlants"/>
        </authorList>
    </citation>
    <scope>IDENTIFICATION</scope>
</reference>
<reference evidence="1" key="1">
    <citation type="journal article" date="2013" name="Nat. Commun.">
        <title>Whole-genome sequencing of Oryza brachyantha reveals mechanisms underlying Oryza genome evolution.</title>
        <authorList>
            <person name="Chen J."/>
            <person name="Huang Q."/>
            <person name="Gao D."/>
            <person name="Wang J."/>
            <person name="Lang Y."/>
            <person name="Liu T."/>
            <person name="Li B."/>
            <person name="Bai Z."/>
            <person name="Luis Goicoechea J."/>
            <person name="Liang C."/>
            <person name="Chen C."/>
            <person name="Zhang W."/>
            <person name="Sun S."/>
            <person name="Liao Y."/>
            <person name="Zhang X."/>
            <person name="Yang L."/>
            <person name="Song C."/>
            <person name="Wang M."/>
            <person name="Shi J."/>
            <person name="Liu G."/>
            <person name="Liu J."/>
            <person name="Zhou H."/>
            <person name="Zhou W."/>
            <person name="Yu Q."/>
            <person name="An N."/>
            <person name="Chen Y."/>
            <person name="Cai Q."/>
            <person name="Wang B."/>
            <person name="Liu B."/>
            <person name="Min J."/>
            <person name="Huang Y."/>
            <person name="Wu H."/>
            <person name="Li Z."/>
            <person name="Zhang Y."/>
            <person name="Yin Y."/>
            <person name="Song W."/>
            <person name="Jiang J."/>
            <person name="Jackson S.A."/>
            <person name="Wing R.A."/>
            <person name="Wang J."/>
            <person name="Chen M."/>
        </authorList>
    </citation>
    <scope>NUCLEOTIDE SEQUENCE [LARGE SCALE GENOMIC DNA]</scope>
    <source>
        <strain evidence="1">cv. IRGC 101232</strain>
    </source>
</reference>
<dbReference type="Proteomes" id="UP000006038">
    <property type="component" value="Chromosome 6"/>
</dbReference>
<dbReference type="EnsemblPlants" id="OB06G33080.1">
    <property type="protein sequence ID" value="OB06G33080.1"/>
    <property type="gene ID" value="OB06G33080"/>
</dbReference>
<name>J3MH14_ORYBR</name>
<evidence type="ECO:0000313" key="1">
    <source>
        <dbReference type="EnsemblPlants" id="OB06G33080.1"/>
    </source>
</evidence>
<dbReference type="HOGENOM" id="CLU_2149749_0_0_1"/>
<dbReference type="Gramene" id="OB06G33080.1">
    <property type="protein sequence ID" value="OB06G33080.1"/>
    <property type="gene ID" value="OB06G33080"/>
</dbReference>
<proteinExistence type="predicted"/>
<evidence type="ECO:0000313" key="2">
    <source>
        <dbReference type="Proteomes" id="UP000006038"/>
    </source>
</evidence>